<comment type="caution">
    <text evidence="6">The sequence shown here is derived from an EMBL/GenBank/DDBJ whole genome shotgun (WGS) entry which is preliminary data.</text>
</comment>
<accession>A0A926EVQ9</accession>
<dbReference type="Gene3D" id="3.40.50.300">
    <property type="entry name" value="P-loop containing nucleotide triphosphate hydrolases"/>
    <property type="match status" value="1"/>
</dbReference>
<dbReference type="GO" id="GO:0016887">
    <property type="term" value="F:ATP hydrolysis activity"/>
    <property type="evidence" value="ECO:0007669"/>
    <property type="project" value="InterPro"/>
</dbReference>
<dbReference type="Pfam" id="PF13581">
    <property type="entry name" value="HATPase_c_2"/>
    <property type="match status" value="1"/>
</dbReference>
<sequence>MSNIDFSIKAKEVQAVIIKSNDEQLNFIKSTLDKNEDSPILKMGDSDEIIDKNDIEIIYKDPILFDNMSIAENFYFDDLPRKKLSNIIDWKKVKRNFESVNKFYGIDGNYKTKVRDLSLGNKKFLYICKHFYKNPKIIIIQEPMDYLSLENSTKVTKIIQNFINNGGMVIYITKQWEEALVISNYITIMSKGKISGKMSSKEAKSNPRKLLSLIEGYQYKEDLDSDDVLSAIFKSSEYLTSEYELRDILKFLSMELSEVMDIDGCLISLIDSQTNTIIDNYAYSKSHVDLPLLKDEYILDRAAQDDISYFNIRDIGFESMFNDAVDFKTIISVPIVIRTQLSGLISIYFKCIYTQTQKESMYLLTFARHAAIAIEGTRLLGQSALLEESHHRIKNNLQSIITLILTQKDIIENGNKEQVNDAFLKVISLIKSIASIHDLLSKNEHGGSIINLKVILETLIHSIENNDIQFNMHLDDVFISYSKATSVAIVVNELLTNVIKHAYKNIPKNYIKIVEVNLTMFDDDIVLIIKDNGTGIPEDFNLKTTKSSGIKIIKGIVNNDFQGNVYFTVDNGTMVKIIASHKWMIS</sequence>
<keyword evidence="4 6" id="KW-0067">ATP-binding</keyword>
<dbReference type="Gene3D" id="3.30.450.40">
    <property type="match status" value="1"/>
</dbReference>
<keyword evidence="2" id="KW-0677">Repeat</keyword>
<dbReference type="PANTHER" id="PTHR43790">
    <property type="entry name" value="CARBOHYDRATE TRANSPORT ATP-BINDING PROTEIN MG119-RELATED"/>
    <property type="match status" value="1"/>
</dbReference>
<dbReference type="InterPro" id="IPR027417">
    <property type="entry name" value="P-loop_NTPase"/>
</dbReference>
<name>A0A926EVQ9_9FIRM</name>
<dbReference type="SUPFAM" id="SSF55874">
    <property type="entry name" value="ATPase domain of HSP90 chaperone/DNA topoisomerase II/histidine kinase"/>
    <property type="match status" value="1"/>
</dbReference>
<dbReference type="Pfam" id="PF07568">
    <property type="entry name" value="HisKA_2"/>
    <property type="match status" value="1"/>
</dbReference>
<gene>
    <name evidence="6" type="ORF">H8707_13235</name>
</gene>
<dbReference type="InterPro" id="IPR011495">
    <property type="entry name" value="Sig_transdc_His_kin_sub2_dim/P"/>
</dbReference>
<evidence type="ECO:0000256" key="3">
    <source>
        <dbReference type="ARBA" id="ARBA00022741"/>
    </source>
</evidence>
<dbReference type="Proteomes" id="UP000601171">
    <property type="component" value="Unassembled WGS sequence"/>
</dbReference>
<evidence type="ECO:0000256" key="1">
    <source>
        <dbReference type="ARBA" id="ARBA00022448"/>
    </source>
</evidence>
<dbReference type="InterPro" id="IPR003439">
    <property type="entry name" value="ABC_transporter-like_ATP-bd"/>
</dbReference>
<evidence type="ECO:0000256" key="4">
    <source>
        <dbReference type="ARBA" id="ARBA00022840"/>
    </source>
</evidence>
<reference evidence="6" key="1">
    <citation type="submission" date="2020-08" db="EMBL/GenBank/DDBJ databases">
        <title>Genome public.</title>
        <authorList>
            <person name="Liu C."/>
            <person name="Sun Q."/>
        </authorList>
    </citation>
    <scope>NUCLEOTIDE SEQUENCE</scope>
    <source>
        <strain evidence="6">BX21</strain>
    </source>
</reference>
<evidence type="ECO:0000259" key="5">
    <source>
        <dbReference type="PROSITE" id="PS50893"/>
    </source>
</evidence>
<evidence type="ECO:0000313" key="7">
    <source>
        <dbReference type="Proteomes" id="UP000601171"/>
    </source>
</evidence>
<feature type="domain" description="ABC transporter" evidence="5">
    <location>
        <begin position="8"/>
        <end position="216"/>
    </location>
</feature>
<keyword evidence="3" id="KW-0547">Nucleotide-binding</keyword>
<dbReference type="InterPro" id="IPR050107">
    <property type="entry name" value="ABC_carbohydrate_import_ATPase"/>
</dbReference>
<dbReference type="SUPFAM" id="SSF55781">
    <property type="entry name" value="GAF domain-like"/>
    <property type="match status" value="1"/>
</dbReference>
<evidence type="ECO:0000256" key="2">
    <source>
        <dbReference type="ARBA" id="ARBA00022737"/>
    </source>
</evidence>
<dbReference type="GO" id="GO:0005524">
    <property type="term" value="F:ATP binding"/>
    <property type="evidence" value="ECO:0007669"/>
    <property type="project" value="UniProtKB-KW"/>
</dbReference>
<dbReference type="PROSITE" id="PS50893">
    <property type="entry name" value="ABC_TRANSPORTER_2"/>
    <property type="match status" value="1"/>
</dbReference>
<dbReference type="InterPro" id="IPR036890">
    <property type="entry name" value="HATPase_C_sf"/>
</dbReference>
<organism evidence="6 7">
    <name type="scientific">Paratissierella segnis</name>
    <dbReference type="NCBI Taxonomy" id="2763679"/>
    <lineage>
        <taxon>Bacteria</taxon>
        <taxon>Bacillati</taxon>
        <taxon>Bacillota</taxon>
        <taxon>Tissierellia</taxon>
        <taxon>Tissierellales</taxon>
        <taxon>Tissierellaceae</taxon>
        <taxon>Paratissierella</taxon>
    </lineage>
</organism>
<dbReference type="Gene3D" id="3.30.565.10">
    <property type="entry name" value="Histidine kinase-like ATPase, C-terminal domain"/>
    <property type="match status" value="1"/>
</dbReference>
<dbReference type="PANTHER" id="PTHR43790:SF9">
    <property type="entry name" value="GALACTOFURANOSE TRANSPORTER ATP-BINDING PROTEIN YTFR"/>
    <property type="match status" value="1"/>
</dbReference>
<dbReference type="EMBL" id="JACRTG010000030">
    <property type="protein sequence ID" value="MBC8589178.1"/>
    <property type="molecule type" value="Genomic_DNA"/>
</dbReference>
<proteinExistence type="predicted"/>
<evidence type="ECO:0000313" key="6">
    <source>
        <dbReference type="EMBL" id="MBC8589178.1"/>
    </source>
</evidence>
<dbReference type="InterPro" id="IPR029016">
    <property type="entry name" value="GAF-like_dom_sf"/>
</dbReference>
<keyword evidence="1" id="KW-0813">Transport</keyword>
<dbReference type="SUPFAM" id="SSF52540">
    <property type="entry name" value="P-loop containing nucleoside triphosphate hydrolases"/>
    <property type="match status" value="1"/>
</dbReference>
<dbReference type="AlphaFoldDB" id="A0A926EVQ9"/>
<keyword evidence="7" id="KW-1185">Reference proteome</keyword>
<protein>
    <submittedName>
        <fullName evidence="6">ATP-binding cassette domain-containing protein</fullName>
    </submittedName>
</protein>
<dbReference type="InterPro" id="IPR003594">
    <property type="entry name" value="HATPase_dom"/>
</dbReference>